<dbReference type="Pfam" id="PF12706">
    <property type="entry name" value="Lactamase_B_2"/>
    <property type="match status" value="1"/>
</dbReference>
<dbReference type="InterPro" id="IPR036866">
    <property type="entry name" value="RibonucZ/Hydroxyglut_hydro"/>
</dbReference>
<dbReference type="EMBL" id="SDPW01000001">
    <property type="protein sequence ID" value="RXZ54868.1"/>
    <property type="molecule type" value="Genomic_DNA"/>
</dbReference>
<protein>
    <submittedName>
        <fullName evidence="2">MBL fold metallo-hydrolase</fullName>
    </submittedName>
</protein>
<feature type="domain" description="Metallo-beta-lactamase" evidence="1">
    <location>
        <begin position="27"/>
        <end position="240"/>
    </location>
</feature>
<evidence type="ECO:0000259" key="1">
    <source>
        <dbReference type="Pfam" id="PF12706"/>
    </source>
</evidence>
<comment type="caution">
    <text evidence="2">The sequence shown here is derived from an EMBL/GenBank/DDBJ whole genome shotgun (WGS) entry which is preliminary data.</text>
</comment>
<dbReference type="Gene3D" id="3.60.15.10">
    <property type="entry name" value="Ribonuclease Z/Hydroxyacylglutathione hydrolase-like"/>
    <property type="match status" value="1"/>
</dbReference>
<reference evidence="2 3" key="1">
    <citation type="submission" date="2019-01" db="EMBL/GenBank/DDBJ databases">
        <title>Senegalimassilia sp. nov. KGMB04484 isolated human feces.</title>
        <authorList>
            <person name="Han K.-I."/>
            <person name="Kim J.-S."/>
            <person name="Lee K.C."/>
            <person name="Suh M.K."/>
            <person name="Eom M.K."/>
            <person name="Lee J.H."/>
            <person name="Park S.-H."/>
            <person name="Kang S.W."/>
            <person name="Park J.-E."/>
            <person name="Oh B.S."/>
            <person name="Yu S.Y."/>
            <person name="Choi S.-H."/>
            <person name="Lee D.H."/>
            <person name="Yoon H."/>
            <person name="Kim B.-Y."/>
            <person name="Lee J.H."/>
            <person name="Lee J.-S."/>
        </authorList>
    </citation>
    <scope>NUCLEOTIDE SEQUENCE [LARGE SCALE GENOMIC DNA]</scope>
    <source>
        <strain evidence="2 3">KGMB04484</strain>
    </source>
</reference>
<gene>
    <name evidence="2" type="ORF">ET524_10535</name>
</gene>
<organism evidence="2 3">
    <name type="scientific">Senegalimassilia faecalis</name>
    <dbReference type="NCBI Taxonomy" id="2509433"/>
    <lineage>
        <taxon>Bacteria</taxon>
        <taxon>Bacillati</taxon>
        <taxon>Actinomycetota</taxon>
        <taxon>Coriobacteriia</taxon>
        <taxon>Coriobacteriales</taxon>
        <taxon>Coriobacteriaceae</taxon>
        <taxon>Senegalimassilia</taxon>
    </lineage>
</organism>
<evidence type="ECO:0000313" key="2">
    <source>
        <dbReference type="EMBL" id="RXZ54868.1"/>
    </source>
</evidence>
<sequence>MLALHVLASGSSGNAAVVENVVTGAGVLIDCGICKRDFLSRCDQAGFNPARIEAAFVTHEHGDHVKGLGVVLRGLAKLGCQPPIYVARGCVANSDALAKVAEAFEVHELAAAAGAVATAGADVGAIEAAARASAIEAAGVRVIPFATSHDAAASFGFRIEDAADGDAIGYLTDSGVVTPAAHAALADVRILALESNHDPKMLAAGPYPYVVKQRIASDAGHLSNGQAAAELAALVSASRAAGQREPQTVVAMHISQNNNEYSLAKRTLEAALAEANCAADVLCGYQARLTSAR</sequence>
<dbReference type="RefSeq" id="WP_129425670.1">
    <property type="nucleotide sequence ID" value="NZ_SDPW01000001.1"/>
</dbReference>
<dbReference type="OrthoDB" id="2971563at2"/>
<proteinExistence type="predicted"/>
<evidence type="ECO:0000313" key="3">
    <source>
        <dbReference type="Proteomes" id="UP000293345"/>
    </source>
</evidence>
<dbReference type="GO" id="GO:0016787">
    <property type="term" value="F:hydrolase activity"/>
    <property type="evidence" value="ECO:0007669"/>
    <property type="project" value="UniProtKB-KW"/>
</dbReference>
<dbReference type="AlphaFoldDB" id="A0A4Q2K301"/>
<dbReference type="InterPro" id="IPR001279">
    <property type="entry name" value="Metallo-B-lactamas"/>
</dbReference>
<name>A0A4Q2K301_9ACTN</name>
<keyword evidence="2" id="KW-0378">Hydrolase</keyword>
<dbReference type="PANTHER" id="PTHR47619">
    <property type="entry name" value="METALLO-HYDROLASE YYCJ-RELATED"/>
    <property type="match status" value="1"/>
</dbReference>
<keyword evidence="3" id="KW-1185">Reference proteome</keyword>
<accession>A0A4Q2K301</accession>
<dbReference type="SUPFAM" id="SSF56281">
    <property type="entry name" value="Metallo-hydrolase/oxidoreductase"/>
    <property type="match status" value="1"/>
</dbReference>
<dbReference type="Proteomes" id="UP000293345">
    <property type="component" value="Unassembled WGS sequence"/>
</dbReference>
<dbReference type="InterPro" id="IPR052533">
    <property type="entry name" value="WalJ/YycJ-like"/>
</dbReference>
<dbReference type="PANTHER" id="PTHR47619:SF1">
    <property type="entry name" value="EXODEOXYRIBONUCLEASE WALJ"/>
    <property type="match status" value="1"/>
</dbReference>